<dbReference type="EC" id="3.1.1.61" evidence="5"/>
<dbReference type="SUPFAM" id="SSF52738">
    <property type="entry name" value="Methylesterase CheB, C-terminal domain"/>
    <property type="match status" value="1"/>
</dbReference>
<dbReference type="CDD" id="cd17541">
    <property type="entry name" value="REC_CheB-like"/>
    <property type="match status" value="1"/>
</dbReference>
<keyword evidence="3 5" id="KW-0378">Hydrolase</keyword>
<dbReference type="NCBIfam" id="NF001965">
    <property type="entry name" value="PRK00742.1"/>
    <property type="match status" value="1"/>
</dbReference>
<comment type="subcellular location">
    <subcellularLocation>
        <location evidence="5">Cytoplasm</location>
    </subcellularLocation>
</comment>
<dbReference type="Pfam" id="PF00072">
    <property type="entry name" value="Response_reg"/>
    <property type="match status" value="1"/>
</dbReference>
<feature type="active site" evidence="5 6">
    <location>
        <position position="167"/>
    </location>
</feature>
<dbReference type="SMART" id="SM00448">
    <property type="entry name" value="REC"/>
    <property type="match status" value="1"/>
</dbReference>
<reference evidence="10 11" key="1">
    <citation type="submission" date="2021-01" db="EMBL/GenBank/DDBJ databases">
        <title>Chryseolinea sp. Jin1 Genome sequencing and assembly.</title>
        <authorList>
            <person name="Kim I."/>
        </authorList>
    </citation>
    <scope>NUCLEOTIDE SEQUENCE [LARGE SCALE GENOMIC DNA]</scope>
    <source>
        <strain evidence="10 11">Jin1</strain>
    </source>
</reference>
<sequence>MNKIKVLVIDDSAVVRQALTALLESDKQIEVTSAADPFIAAQKMMKEVPDVITLDVEMPRMDGITFLRKIMSQHPIPVIIISSLTEKNTETAIHALELGAIDVLKKPTFDRNDHSDYAQSIIRVVRAASKAVVRRKQVETLRPVINKPAQNMAMIRTTEKLVAIGASTGGTEALVELLQALPVDCPGMVIVQHMPEVFTKSFAERLNRICKITVKEAAHGDSILRGHALIAPGNKHMEVKRSGARYYVEISQGEPVNRHRPSVDVLFSSVSKYAGKNAIGVIMTGMGADGSKGLLQMKEAGAFTIAQDEKSCIVFGMPKEAIRLNAVDKIVALREIAGQIQTAAHAH</sequence>
<dbReference type="HAMAP" id="MF_00099">
    <property type="entry name" value="CheB_chemtxs"/>
    <property type="match status" value="1"/>
</dbReference>
<feature type="active site" evidence="5 6">
    <location>
        <position position="289"/>
    </location>
</feature>
<dbReference type="PIRSF" id="PIRSF000876">
    <property type="entry name" value="RR_chemtxs_CheB"/>
    <property type="match status" value="1"/>
</dbReference>
<keyword evidence="1 5" id="KW-0963">Cytoplasm</keyword>
<dbReference type="InterPro" id="IPR035909">
    <property type="entry name" value="CheB_C"/>
</dbReference>
<feature type="modified residue" description="4-aspartylphosphate" evidence="5 7">
    <location>
        <position position="55"/>
    </location>
</feature>
<keyword evidence="11" id="KW-1185">Reference proteome</keyword>
<dbReference type="Proteomes" id="UP000613030">
    <property type="component" value="Unassembled WGS sequence"/>
</dbReference>
<comment type="catalytic activity">
    <reaction evidence="4 5">
        <text>[protein]-L-glutamate 5-O-methyl ester + H2O = L-glutamyl-[protein] + methanol + H(+)</text>
        <dbReference type="Rhea" id="RHEA:23236"/>
        <dbReference type="Rhea" id="RHEA-COMP:10208"/>
        <dbReference type="Rhea" id="RHEA-COMP:10311"/>
        <dbReference type="ChEBI" id="CHEBI:15377"/>
        <dbReference type="ChEBI" id="CHEBI:15378"/>
        <dbReference type="ChEBI" id="CHEBI:17790"/>
        <dbReference type="ChEBI" id="CHEBI:29973"/>
        <dbReference type="ChEBI" id="CHEBI:82795"/>
        <dbReference type="EC" id="3.1.1.61"/>
    </reaction>
</comment>
<dbReference type="InterPro" id="IPR011006">
    <property type="entry name" value="CheY-like_superfamily"/>
</dbReference>
<organism evidence="10 11">
    <name type="scientific">Chryseolinea lacunae</name>
    <dbReference type="NCBI Taxonomy" id="2801331"/>
    <lineage>
        <taxon>Bacteria</taxon>
        <taxon>Pseudomonadati</taxon>
        <taxon>Bacteroidota</taxon>
        <taxon>Cytophagia</taxon>
        <taxon>Cytophagales</taxon>
        <taxon>Fulvivirgaceae</taxon>
        <taxon>Chryseolinea</taxon>
    </lineage>
</organism>
<evidence type="ECO:0000256" key="1">
    <source>
        <dbReference type="ARBA" id="ARBA00022490"/>
    </source>
</evidence>
<evidence type="ECO:0000256" key="2">
    <source>
        <dbReference type="ARBA" id="ARBA00022500"/>
    </source>
</evidence>
<dbReference type="NCBIfam" id="NF009206">
    <property type="entry name" value="PRK12555.1"/>
    <property type="match status" value="1"/>
</dbReference>
<dbReference type="InterPro" id="IPR000673">
    <property type="entry name" value="Sig_transdc_resp-reg_Me-estase"/>
</dbReference>
<evidence type="ECO:0000313" key="11">
    <source>
        <dbReference type="Proteomes" id="UP000613030"/>
    </source>
</evidence>
<accession>A0ABS1KMD7</accession>
<keyword evidence="2 5" id="KW-0145">Chemotaxis</keyword>
<dbReference type="CDD" id="cd16432">
    <property type="entry name" value="CheB_Rec"/>
    <property type="match status" value="1"/>
</dbReference>
<dbReference type="PANTHER" id="PTHR42872:SF6">
    <property type="entry name" value="PROTEIN-GLUTAMATE METHYLESTERASE_PROTEIN-GLUTAMINE GLUTAMINASE"/>
    <property type="match status" value="1"/>
</dbReference>
<dbReference type="PANTHER" id="PTHR42872">
    <property type="entry name" value="PROTEIN-GLUTAMATE METHYLESTERASE/PROTEIN-GLUTAMINE GLUTAMINASE"/>
    <property type="match status" value="1"/>
</dbReference>
<comment type="caution">
    <text evidence="10">The sequence shown here is derived from an EMBL/GenBank/DDBJ whole genome shotgun (WGS) entry which is preliminary data.</text>
</comment>
<comment type="domain">
    <text evidence="5">Contains a C-terminal catalytic domain, and an N-terminal region which modulates catalytic activity.</text>
</comment>
<comment type="similarity">
    <text evidence="5">Belongs to the CheB family.</text>
</comment>
<dbReference type="PROSITE" id="PS50122">
    <property type="entry name" value="CHEB"/>
    <property type="match status" value="1"/>
</dbReference>
<evidence type="ECO:0000256" key="6">
    <source>
        <dbReference type="PROSITE-ProRule" id="PRU00050"/>
    </source>
</evidence>
<dbReference type="Gene3D" id="3.40.50.180">
    <property type="entry name" value="Methylesterase CheB, C-terminal domain"/>
    <property type="match status" value="1"/>
</dbReference>
<evidence type="ECO:0000256" key="5">
    <source>
        <dbReference type="HAMAP-Rule" id="MF_00099"/>
    </source>
</evidence>
<dbReference type="Gene3D" id="3.40.50.2300">
    <property type="match status" value="1"/>
</dbReference>
<evidence type="ECO:0000256" key="7">
    <source>
        <dbReference type="PROSITE-ProRule" id="PRU00169"/>
    </source>
</evidence>
<evidence type="ECO:0000256" key="3">
    <source>
        <dbReference type="ARBA" id="ARBA00022801"/>
    </source>
</evidence>
<gene>
    <name evidence="5" type="primary">cheB</name>
    <name evidence="10" type="ORF">JI741_05285</name>
</gene>
<evidence type="ECO:0000259" key="8">
    <source>
        <dbReference type="PROSITE" id="PS50110"/>
    </source>
</evidence>
<comment type="catalytic activity">
    <reaction evidence="5">
        <text>L-glutaminyl-[protein] + H2O = L-glutamyl-[protein] + NH4(+)</text>
        <dbReference type="Rhea" id="RHEA:16441"/>
        <dbReference type="Rhea" id="RHEA-COMP:10207"/>
        <dbReference type="Rhea" id="RHEA-COMP:10208"/>
        <dbReference type="ChEBI" id="CHEBI:15377"/>
        <dbReference type="ChEBI" id="CHEBI:28938"/>
        <dbReference type="ChEBI" id="CHEBI:29973"/>
        <dbReference type="ChEBI" id="CHEBI:30011"/>
        <dbReference type="EC" id="3.5.1.44"/>
    </reaction>
</comment>
<feature type="domain" description="CheB-type methylesterase" evidence="9">
    <location>
        <begin position="155"/>
        <end position="347"/>
    </location>
</feature>
<evidence type="ECO:0000256" key="4">
    <source>
        <dbReference type="ARBA" id="ARBA00048267"/>
    </source>
</evidence>
<proteinExistence type="inferred from homology"/>
<feature type="active site" evidence="5 6">
    <location>
        <position position="193"/>
    </location>
</feature>
<evidence type="ECO:0000313" key="10">
    <source>
        <dbReference type="EMBL" id="MBL0740619.1"/>
    </source>
</evidence>
<keyword evidence="5 7" id="KW-0597">Phosphoprotein</keyword>
<dbReference type="InterPro" id="IPR001789">
    <property type="entry name" value="Sig_transdc_resp-reg_receiver"/>
</dbReference>
<comment type="function">
    <text evidence="5">Involved in chemotaxis. Part of a chemotaxis signal transduction system that modulates chemotaxis in response to various stimuli. Catalyzes the demethylation of specific methylglutamate residues introduced into the chemoreceptors (methyl-accepting chemotaxis proteins or MCP) by CheR. Also mediates the irreversible deamidation of specific glutamine residues to glutamic acid.</text>
</comment>
<comment type="PTM">
    <text evidence="5">Phosphorylated by CheA. Phosphorylation of the N-terminal regulatory domain activates the methylesterase activity.</text>
</comment>
<feature type="domain" description="Response regulatory" evidence="8">
    <location>
        <begin position="5"/>
        <end position="121"/>
    </location>
</feature>
<dbReference type="EC" id="3.5.1.44" evidence="5"/>
<name>A0ABS1KMD7_9BACT</name>
<dbReference type="Pfam" id="PF01339">
    <property type="entry name" value="CheB_methylest"/>
    <property type="match status" value="1"/>
</dbReference>
<dbReference type="EMBL" id="JAERRB010000001">
    <property type="protein sequence ID" value="MBL0740619.1"/>
    <property type="molecule type" value="Genomic_DNA"/>
</dbReference>
<dbReference type="SUPFAM" id="SSF52172">
    <property type="entry name" value="CheY-like"/>
    <property type="match status" value="1"/>
</dbReference>
<dbReference type="InterPro" id="IPR008248">
    <property type="entry name" value="CheB-like"/>
</dbReference>
<dbReference type="PROSITE" id="PS50110">
    <property type="entry name" value="RESPONSE_REGULATORY"/>
    <property type="match status" value="1"/>
</dbReference>
<evidence type="ECO:0000259" key="9">
    <source>
        <dbReference type="PROSITE" id="PS50122"/>
    </source>
</evidence>
<protein>
    <recommendedName>
        <fullName evidence="5">Protein-glutamate methylesterase/protein-glutamine glutaminase</fullName>
        <ecNumber evidence="5">3.1.1.61</ecNumber>
        <ecNumber evidence="5">3.5.1.44</ecNumber>
    </recommendedName>
</protein>